<dbReference type="AlphaFoldDB" id="A0A7C8HGH0"/>
<protein>
    <submittedName>
        <fullName evidence="5">U32 family peptidase</fullName>
    </submittedName>
</protein>
<dbReference type="PROSITE" id="PS01276">
    <property type="entry name" value="PEPTIDASE_U32"/>
    <property type="match status" value="1"/>
</dbReference>
<dbReference type="Pfam" id="PF16325">
    <property type="entry name" value="Peptidase_U32_C"/>
    <property type="match status" value="1"/>
</dbReference>
<dbReference type="InterPro" id="IPR001539">
    <property type="entry name" value="Peptidase_U32"/>
</dbReference>
<keyword evidence="2" id="KW-0378">Hydrolase</keyword>
<dbReference type="Pfam" id="PF01136">
    <property type="entry name" value="Peptidase_U32"/>
    <property type="match status" value="1"/>
</dbReference>
<dbReference type="OrthoDB" id="9807498at2"/>
<dbReference type="Gene3D" id="2.40.30.10">
    <property type="entry name" value="Translation factors"/>
    <property type="match status" value="1"/>
</dbReference>
<evidence type="ECO:0000256" key="1">
    <source>
        <dbReference type="ARBA" id="ARBA00022670"/>
    </source>
</evidence>
<dbReference type="GO" id="GO:0008233">
    <property type="term" value="F:peptidase activity"/>
    <property type="evidence" value="ECO:0007669"/>
    <property type="project" value="UniProtKB-KW"/>
</dbReference>
<organism evidence="5 6">
    <name type="scientific">Defluviitalea raffinosedens</name>
    <dbReference type="NCBI Taxonomy" id="1450156"/>
    <lineage>
        <taxon>Bacteria</taxon>
        <taxon>Bacillati</taxon>
        <taxon>Bacillota</taxon>
        <taxon>Clostridia</taxon>
        <taxon>Lachnospirales</taxon>
        <taxon>Defluviitaleaceae</taxon>
        <taxon>Defluviitalea</taxon>
    </lineage>
</organism>
<comment type="caution">
    <text evidence="5">The sequence shown here is derived from an EMBL/GenBank/DDBJ whole genome shotgun (WGS) entry which is preliminary data.</text>
</comment>
<reference evidence="5 6" key="1">
    <citation type="submission" date="2019-12" db="EMBL/GenBank/DDBJ databases">
        <title>Defluviitalea raffinosedens, isolated from a biogas fermenter, genome sequencing and characterization.</title>
        <authorList>
            <person name="Rettenmaier R."/>
            <person name="Schneider M."/>
            <person name="Neuhaus K."/>
            <person name="Liebl W."/>
            <person name="Zverlov V."/>
        </authorList>
    </citation>
    <scope>NUCLEOTIDE SEQUENCE [LARGE SCALE GENOMIC DNA]</scope>
    <source>
        <strain evidence="5 6">249c-K6</strain>
    </source>
</reference>
<evidence type="ECO:0000256" key="2">
    <source>
        <dbReference type="ARBA" id="ARBA00022801"/>
    </source>
</evidence>
<dbReference type="PANTHER" id="PTHR30217:SF6">
    <property type="entry name" value="TRNA HYDROXYLATION PROTEIN P"/>
    <property type="match status" value="1"/>
</dbReference>
<evidence type="ECO:0000313" key="6">
    <source>
        <dbReference type="Proteomes" id="UP000483018"/>
    </source>
</evidence>
<dbReference type="RefSeq" id="WP_158739168.1">
    <property type="nucleotide sequence ID" value="NZ_WSLF01000001.1"/>
</dbReference>
<dbReference type="Proteomes" id="UP000483018">
    <property type="component" value="Unassembled WGS sequence"/>
</dbReference>
<gene>
    <name evidence="5" type="ORF">GND95_02165</name>
</gene>
<evidence type="ECO:0000256" key="3">
    <source>
        <dbReference type="ARBA" id="ARBA00038374"/>
    </source>
</evidence>
<keyword evidence="6" id="KW-1185">Reference proteome</keyword>
<evidence type="ECO:0000259" key="4">
    <source>
        <dbReference type="Pfam" id="PF16325"/>
    </source>
</evidence>
<evidence type="ECO:0000313" key="5">
    <source>
        <dbReference type="EMBL" id="KAE9637258.1"/>
    </source>
</evidence>
<proteinExistence type="inferred from homology"/>
<feature type="domain" description="Peptidase family U32 C-terminal" evidence="4">
    <location>
        <begin position="327"/>
        <end position="409"/>
    </location>
</feature>
<accession>A0A7C8HGH0</accession>
<dbReference type="InterPro" id="IPR032525">
    <property type="entry name" value="Peptidase_U32_C"/>
</dbReference>
<name>A0A7C8HGH0_9FIRM</name>
<comment type="similarity">
    <text evidence="3">Belongs to the peptidase U32 family.</text>
</comment>
<keyword evidence="1" id="KW-0645">Protease</keyword>
<dbReference type="PANTHER" id="PTHR30217">
    <property type="entry name" value="PEPTIDASE U32 FAMILY"/>
    <property type="match status" value="1"/>
</dbReference>
<dbReference type="InterPro" id="IPR051454">
    <property type="entry name" value="RNA/ubiquinone_mod_enzymes"/>
</dbReference>
<sequence length="417" mass="47345">MTDIQKKPELLAPAGSLDVLKTAVSYGADAVYIGGDHYGLRAKAKNFTMEEMAEGIKYAHAHNVNVYVTSNIIAHNQDLIGAENYFKELESIGADALIVADPGILHIAKQVVPDMPIHLSTQANNTNYLSALFWHNQGVERIVVARELSLEEIAEIRRKTPLSLTLEAFVHGAMCISYSGRCLLSNYMTGRDANKGDCAQSCRWRYHLVEETRPGQYMPIEETERGTYIYNSKDLCMIDHIPELVKAGIDSFKIEGRMKTSFYVGSVVKVYREAIDDFFTDPDLYESKKAYYLEEVAKFSHRDYTKGFYFNKPLGTEQIYTHNTYIRGYSFAGTVLDYNPETRVALIEQRTKFSVGDEIEFIPYKESSFKQKIEALWDEEGNPIGSAPHPKQIVRLKVSRPVEKNILVRKKDSEETK</sequence>
<dbReference type="GO" id="GO:0006508">
    <property type="term" value="P:proteolysis"/>
    <property type="evidence" value="ECO:0007669"/>
    <property type="project" value="UniProtKB-KW"/>
</dbReference>
<dbReference type="EMBL" id="WSLF01000001">
    <property type="protein sequence ID" value="KAE9637258.1"/>
    <property type="molecule type" value="Genomic_DNA"/>
</dbReference>